<name>A0AAV5UH09_9BILA</name>
<protein>
    <submittedName>
        <fullName evidence="3">Uncharacterized protein</fullName>
    </submittedName>
</protein>
<dbReference type="Proteomes" id="UP001432027">
    <property type="component" value="Unassembled WGS sequence"/>
</dbReference>
<keyword evidence="2" id="KW-1133">Transmembrane helix</keyword>
<feature type="compositionally biased region" description="Basic and acidic residues" evidence="1">
    <location>
        <begin position="70"/>
        <end position="80"/>
    </location>
</feature>
<feature type="region of interest" description="Disordered" evidence="1">
    <location>
        <begin position="181"/>
        <end position="212"/>
    </location>
</feature>
<dbReference type="EMBL" id="BTSX01000006">
    <property type="protein sequence ID" value="GMT05214.1"/>
    <property type="molecule type" value="Genomic_DNA"/>
</dbReference>
<organism evidence="3 4">
    <name type="scientific">Pristionchus entomophagus</name>
    <dbReference type="NCBI Taxonomy" id="358040"/>
    <lineage>
        <taxon>Eukaryota</taxon>
        <taxon>Metazoa</taxon>
        <taxon>Ecdysozoa</taxon>
        <taxon>Nematoda</taxon>
        <taxon>Chromadorea</taxon>
        <taxon>Rhabditida</taxon>
        <taxon>Rhabditina</taxon>
        <taxon>Diplogasteromorpha</taxon>
        <taxon>Diplogasteroidea</taxon>
        <taxon>Neodiplogasteridae</taxon>
        <taxon>Pristionchus</taxon>
    </lineage>
</organism>
<evidence type="ECO:0000256" key="2">
    <source>
        <dbReference type="SAM" id="Phobius"/>
    </source>
</evidence>
<keyword evidence="2" id="KW-0812">Transmembrane</keyword>
<accession>A0AAV5UH09</accession>
<proteinExistence type="predicted"/>
<dbReference type="AlphaFoldDB" id="A0AAV5UH09"/>
<feature type="region of interest" description="Disordered" evidence="1">
    <location>
        <begin position="35"/>
        <end position="168"/>
    </location>
</feature>
<reference evidence="3" key="1">
    <citation type="submission" date="2023-10" db="EMBL/GenBank/DDBJ databases">
        <title>Genome assembly of Pristionchus species.</title>
        <authorList>
            <person name="Yoshida K."/>
            <person name="Sommer R.J."/>
        </authorList>
    </citation>
    <scope>NUCLEOTIDE SEQUENCE</scope>
    <source>
        <strain evidence="3">RS0144</strain>
    </source>
</reference>
<keyword evidence="4" id="KW-1185">Reference proteome</keyword>
<feature type="compositionally biased region" description="Basic and acidic residues" evidence="1">
    <location>
        <begin position="188"/>
        <end position="209"/>
    </location>
</feature>
<feature type="compositionally biased region" description="Basic and acidic residues" evidence="1">
    <location>
        <begin position="88"/>
        <end position="104"/>
    </location>
</feature>
<keyword evidence="2" id="KW-0472">Membrane</keyword>
<feature type="compositionally biased region" description="Basic and acidic residues" evidence="1">
    <location>
        <begin position="132"/>
        <end position="142"/>
    </location>
</feature>
<gene>
    <name evidence="3" type="ORF">PENTCL1PPCAC_27388</name>
</gene>
<feature type="compositionally biased region" description="Acidic residues" evidence="1">
    <location>
        <begin position="156"/>
        <end position="168"/>
    </location>
</feature>
<evidence type="ECO:0000313" key="3">
    <source>
        <dbReference type="EMBL" id="GMT05214.1"/>
    </source>
</evidence>
<feature type="region of interest" description="Disordered" evidence="1">
    <location>
        <begin position="1"/>
        <end position="23"/>
    </location>
</feature>
<evidence type="ECO:0000313" key="4">
    <source>
        <dbReference type="Proteomes" id="UP001432027"/>
    </source>
</evidence>
<evidence type="ECO:0000256" key="1">
    <source>
        <dbReference type="SAM" id="MobiDB-lite"/>
    </source>
</evidence>
<feature type="compositionally biased region" description="Polar residues" evidence="1">
    <location>
        <begin position="55"/>
        <end position="67"/>
    </location>
</feature>
<sequence>MGNDMKSRKVKLSNEKEKDLPTSLNDIYSTIEKNRKVKKGTRKVFESSDEEENDGNTSQRCLSTSSSVERVVEKEEEKKEPKKKKRREKADDIMERQDESELEKKKKKKKKKEMHADEEEMDTLIGIGKKKIKEEMKEDEKREKKRTKKMKREERNDEEEEDDDCEIIEVEKKKVKMEVISDDDDEKKEERMRRDSKRCMDKEETRQMGEETTSISMKKEVEGEELETNSSCGLFSMGLGEGSMEDEGVMRDDYDGCPELIIVRKRLLRMSEYWSQALNKWKLRPPTSSVDDRYLIARRVIKFYEDQFGESFHNTLLYKTGVRFTPSDLHEKEEVIALVLCMDKMRFSIAYFFFFIIALVTLTLYKSIEFYTFRTTNRKWNRSSEVARIHWNYICSLKNKYTDSSGERMFARRKM</sequence>
<feature type="transmembrane region" description="Helical" evidence="2">
    <location>
        <begin position="349"/>
        <end position="368"/>
    </location>
</feature>
<comment type="caution">
    <text evidence="3">The sequence shown here is derived from an EMBL/GenBank/DDBJ whole genome shotgun (WGS) entry which is preliminary data.</text>
</comment>